<keyword evidence="5 14" id="KW-0378">Hydrolase</keyword>
<dbReference type="InterPro" id="IPR006555">
    <property type="entry name" value="ATP-dep_Helicase_C"/>
</dbReference>
<sequence length="913" mass="104629">MKNFSFVALDLETTGLDESAEIIEIGLVKFIDGEITDKYQTLLKPSKPISKEIEELTGITNEMLKDKPKWAMIEHDVLDFIGQDFLVAHNASFDSGFISRVTDKLIEKIWVDTYQLAKIALPTIPNYKLADIAQFFNLKIEKYHRAANDAEMAGKILLNLAKTLFKYSPFLIQENIELLQNTNDGLTYILKNVQTKIISKFSYDENIHQGQEQNYSNTALNIKEGSETLKPGGIISSCYNNYEYRVEQVNMLKVVDKAFLENKHAIIEAGTGIGKSMAYLIPALIWAQKKEKKVIIATHTIALQEQLFKKEVPFLEKCFEVKLPVAIIKGRNNYICKRRFEKIKVLKKTESKENIFLIQINNWLSETKYGDKEELNLKKYENEYWHQISSQSETCLARKCPFFYKECLYMKNKRHSEKSNIIITNHALLLQDAKINNKLLPEYDYAIIDEAHNLEEEATEQFATKVDLLKVIKLCNQLCKGKNIGIIDRINFQITSSDNLGNFDLVKENIQIIKDETQILKSKVLEIKELFFNSRISNFDETRITQKERMSPEWICFLEQLDELKNFITSLKVKLVKVISYLDSIEKLEDYNKEMDFIVKIISENIETLNIFLEGKNPNYVYWIASNKGNNFQNLIIFTAPIEIGSILSKNLFNDKKSIVLTSATLSVAGSFDYTIKSLGLKGYDILQFTANSPFNYKNKSLICIPSDIPDPTLTSEDNYTKEIINNIKTILKVAKGGVLILLTSNKMLNKIYYALKKDSNLKDKNILTPGIDGSRTTVIKQLKDNISTVVLGVNSFWEGIDVKGDALTTVIIVKLPFVPPTRPVVAARLDKLKENGEMGFFVYSLPKAILKFRQGYGRLIRDKNDWGALIILDQRIISKNYGKQFLSSLPSQRIIQDTSKKVYNSLEKWVNN</sequence>
<dbReference type="EC" id="3.1.-.-" evidence="14 15"/>
<dbReference type="GO" id="GO:0051536">
    <property type="term" value="F:iron-sulfur cluster binding"/>
    <property type="evidence" value="ECO:0007669"/>
    <property type="project" value="UniProtKB-KW"/>
</dbReference>
<dbReference type="SUPFAM" id="SSF52540">
    <property type="entry name" value="P-loop containing nucleoside triphosphate hydrolases"/>
    <property type="match status" value="1"/>
</dbReference>
<keyword evidence="8 14" id="KW-0067">ATP-binding</keyword>
<dbReference type="FunFam" id="3.30.420.10:FF:000045">
    <property type="entry name" value="3'-5' exonuclease DinG"/>
    <property type="match status" value="1"/>
</dbReference>
<evidence type="ECO:0000256" key="3">
    <source>
        <dbReference type="ARBA" id="ARBA00022723"/>
    </source>
</evidence>
<dbReference type="SUPFAM" id="SSF53098">
    <property type="entry name" value="Ribonuclease H-like"/>
    <property type="match status" value="1"/>
</dbReference>
<protein>
    <recommendedName>
        <fullName evidence="14 15">3'-5' exonuclease DinG</fullName>
        <ecNumber evidence="14 15">3.1.-.-</ecNumber>
    </recommendedName>
</protein>
<dbReference type="GO" id="GO:0006260">
    <property type="term" value="P:DNA replication"/>
    <property type="evidence" value="ECO:0007669"/>
    <property type="project" value="InterPro"/>
</dbReference>
<dbReference type="SMART" id="SM00487">
    <property type="entry name" value="DEXDc"/>
    <property type="match status" value="1"/>
</dbReference>
<dbReference type="PROSITE" id="PS51192">
    <property type="entry name" value="HELICASE_ATP_BIND_1"/>
    <property type="match status" value="1"/>
</dbReference>
<keyword evidence="3" id="KW-0479">Metal-binding</keyword>
<feature type="domain" description="Helicase ATP-binding" evidence="17">
    <location>
        <begin position="234"/>
        <end position="517"/>
    </location>
</feature>
<dbReference type="GO" id="GO:0005524">
    <property type="term" value="F:ATP binding"/>
    <property type="evidence" value="ECO:0007669"/>
    <property type="project" value="UniProtKB-UniRule"/>
</dbReference>
<dbReference type="GO" id="GO:0003887">
    <property type="term" value="F:DNA-directed DNA polymerase activity"/>
    <property type="evidence" value="ECO:0007669"/>
    <property type="project" value="InterPro"/>
</dbReference>
<comment type="similarity">
    <text evidence="14 15">Belongs to the helicase family. DinG subfamily. Type 2 sub-subfamily.</text>
</comment>
<dbReference type="InterPro" id="IPR012337">
    <property type="entry name" value="RNaseH-like_sf"/>
</dbReference>
<evidence type="ECO:0000256" key="9">
    <source>
        <dbReference type="ARBA" id="ARBA00023004"/>
    </source>
</evidence>
<dbReference type="SMART" id="SM00491">
    <property type="entry name" value="HELICc2"/>
    <property type="match status" value="1"/>
</dbReference>
<dbReference type="Pfam" id="PF00270">
    <property type="entry name" value="DEAD"/>
    <property type="match status" value="1"/>
</dbReference>
<evidence type="ECO:0000256" key="2">
    <source>
        <dbReference type="ARBA" id="ARBA00022722"/>
    </source>
</evidence>
<dbReference type="Gene3D" id="3.40.50.300">
    <property type="entry name" value="P-loop containing nucleotide triphosphate hydrolases"/>
    <property type="match status" value="2"/>
</dbReference>
<dbReference type="RefSeq" id="WP_159446327.1">
    <property type="nucleotide sequence ID" value="NZ_FWWT01000022.1"/>
</dbReference>
<keyword evidence="10" id="KW-0411">Iron-sulfur</keyword>
<evidence type="ECO:0000313" key="18">
    <source>
        <dbReference type="EMBL" id="SMB94591.1"/>
    </source>
</evidence>
<dbReference type="GO" id="GO:0016887">
    <property type="term" value="F:ATP hydrolysis activity"/>
    <property type="evidence" value="ECO:0007669"/>
    <property type="project" value="RHEA"/>
</dbReference>
<dbReference type="InterPro" id="IPR013520">
    <property type="entry name" value="Ribonucl_H"/>
</dbReference>
<dbReference type="HAMAP" id="MF_02206">
    <property type="entry name" value="DinG_exonucl"/>
    <property type="match status" value="1"/>
</dbReference>
<evidence type="ECO:0000256" key="12">
    <source>
        <dbReference type="ARBA" id="ARBA00023235"/>
    </source>
</evidence>
<organism evidence="18 19">
    <name type="scientific">Desulfonispora thiosulfatigenes DSM 11270</name>
    <dbReference type="NCBI Taxonomy" id="656914"/>
    <lineage>
        <taxon>Bacteria</taxon>
        <taxon>Bacillati</taxon>
        <taxon>Bacillota</taxon>
        <taxon>Clostridia</taxon>
        <taxon>Eubacteriales</taxon>
        <taxon>Peptococcaceae</taxon>
        <taxon>Desulfonispora</taxon>
    </lineage>
</organism>
<evidence type="ECO:0000256" key="11">
    <source>
        <dbReference type="ARBA" id="ARBA00023125"/>
    </source>
</evidence>
<dbReference type="GO" id="GO:0003677">
    <property type="term" value="F:DNA binding"/>
    <property type="evidence" value="ECO:0007669"/>
    <property type="project" value="UniProtKB-KW"/>
</dbReference>
<evidence type="ECO:0000256" key="1">
    <source>
        <dbReference type="ARBA" id="ARBA00001966"/>
    </source>
</evidence>
<keyword evidence="19" id="KW-1185">Reference proteome</keyword>
<dbReference type="EMBL" id="FWWT01000022">
    <property type="protein sequence ID" value="SMB94591.1"/>
    <property type="molecule type" value="Genomic_DNA"/>
</dbReference>
<evidence type="ECO:0000256" key="14">
    <source>
        <dbReference type="HAMAP-Rule" id="MF_02206"/>
    </source>
</evidence>
<gene>
    <name evidence="14 15" type="primary">dinG</name>
    <name evidence="18" type="ORF">SAMN00017405_0239</name>
</gene>
<dbReference type="CDD" id="cd06127">
    <property type="entry name" value="DEDDh"/>
    <property type="match status" value="1"/>
</dbReference>
<dbReference type="InterPro" id="IPR010614">
    <property type="entry name" value="RAD3-like_helicase_DEAD"/>
</dbReference>
<dbReference type="InterPro" id="IPR006054">
    <property type="entry name" value="DnaQ"/>
</dbReference>
<evidence type="ECO:0000259" key="16">
    <source>
        <dbReference type="PROSITE" id="PS51192"/>
    </source>
</evidence>
<evidence type="ECO:0000259" key="17">
    <source>
        <dbReference type="PROSITE" id="PS51193"/>
    </source>
</evidence>
<dbReference type="STRING" id="656914.SAMN00017405_0239"/>
<keyword evidence="12" id="KW-0413">Isomerase</keyword>
<dbReference type="InterPro" id="IPR014013">
    <property type="entry name" value="Helic_SF1/SF2_ATP-bd_DinG/Rad3"/>
</dbReference>
<evidence type="ECO:0000256" key="7">
    <source>
        <dbReference type="ARBA" id="ARBA00022839"/>
    </source>
</evidence>
<dbReference type="Pfam" id="PF06733">
    <property type="entry name" value="DEAD_2"/>
    <property type="match status" value="1"/>
</dbReference>
<dbReference type="NCBIfam" id="TIGR01407">
    <property type="entry name" value="dinG_rel"/>
    <property type="match status" value="1"/>
</dbReference>
<keyword evidence="6 18" id="KW-0347">Helicase</keyword>
<comment type="function">
    <text evidence="14 15">3'-5' exonuclease.</text>
</comment>
<dbReference type="Pfam" id="PF13307">
    <property type="entry name" value="Helicase_C_2"/>
    <property type="match status" value="1"/>
</dbReference>
<evidence type="ECO:0000256" key="4">
    <source>
        <dbReference type="ARBA" id="ARBA00022741"/>
    </source>
</evidence>
<dbReference type="GO" id="GO:0043139">
    <property type="term" value="F:5'-3' DNA helicase activity"/>
    <property type="evidence" value="ECO:0007669"/>
    <property type="project" value="UniProtKB-EC"/>
</dbReference>
<dbReference type="InterPro" id="IPR006310">
    <property type="entry name" value="DinG"/>
</dbReference>
<evidence type="ECO:0000256" key="13">
    <source>
        <dbReference type="ARBA" id="ARBA00048954"/>
    </source>
</evidence>
<evidence type="ECO:0000256" key="15">
    <source>
        <dbReference type="RuleBase" id="RU364106"/>
    </source>
</evidence>
<dbReference type="InterPro" id="IPR045028">
    <property type="entry name" value="DinG/Rad3-like"/>
</dbReference>
<dbReference type="Pfam" id="PF00929">
    <property type="entry name" value="RNase_T"/>
    <property type="match status" value="1"/>
</dbReference>
<keyword evidence="7 14" id="KW-0269">Exonuclease</keyword>
<dbReference type="AlphaFoldDB" id="A0A1W1VNE7"/>
<dbReference type="PROSITE" id="PS51193">
    <property type="entry name" value="HELICASE_ATP_BIND_2"/>
    <property type="match status" value="1"/>
</dbReference>
<feature type="short sequence motif" description="DEAH box" evidence="14">
    <location>
        <begin position="449"/>
        <end position="452"/>
    </location>
</feature>
<evidence type="ECO:0000256" key="10">
    <source>
        <dbReference type="ARBA" id="ARBA00023014"/>
    </source>
</evidence>
<reference evidence="18 19" key="1">
    <citation type="submission" date="2017-04" db="EMBL/GenBank/DDBJ databases">
        <authorList>
            <person name="Afonso C.L."/>
            <person name="Miller P.J."/>
            <person name="Scott M.A."/>
            <person name="Spackman E."/>
            <person name="Goraichik I."/>
            <person name="Dimitrov K.M."/>
            <person name="Suarez D.L."/>
            <person name="Swayne D.E."/>
        </authorList>
    </citation>
    <scope>NUCLEOTIDE SEQUENCE [LARGE SCALE GENOMIC DNA]</scope>
    <source>
        <strain evidence="18 19">DSM 11270</strain>
    </source>
</reference>
<dbReference type="PANTHER" id="PTHR11472">
    <property type="entry name" value="DNA REPAIR DEAD HELICASE RAD3/XP-D SUBFAMILY MEMBER"/>
    <property type="match status" value="1"/>
</dbReference>
<feature type="binding site" evidence="14">
    <location>
        <begin position="269"/>
        <end position="276"/>
    </location>
    <ligand>
        <name>ATP</name>
        <dbReference type="ChEBI" id="CHEBI:30616"/>
    </ligand>
</feature>
<dbReference type="Proteomes" id="UP000192731">
    <property type="component" value="Unassembled WGS sequence"/>
</dbReference>
<dbReference type="PANTHER" id="PTHR11472:SF34">
    <property type="entry name" value="REGULATOR OF TELOMERE ELONGATION HELICASE 1"/>
    <property type="match status" value="1"/>
</dbReference>
<name>A0A1W1VNE7_DESTI</name>
<dbReference type="Gene3D" id="3.30.420.10">
    <property type="entry name" value="Ribonuclease H-like superfamily/Ribonuclease H"/>
    <property type="match status" value="1"/>
</dbReference>
<dbReference type="GO" id="GO:0008408">
    <property type="term" value="F:3'-5' exonuclease activity"/>
    <property type="evidence" value="ECO:0007669"/>
    <property type="project" value="UniProtKB-UniRule"/>
</dbReference>
<dbReference type="SMART" id="SM00479">
    <property type="entry name" value="EXOIII"/>
    <property type="match status" value="1"/>
</dbReference>
<dbReference type="InterPro" id="IPR014001">
    <property type="entry name" value="Helicase_ATP-bd"/>
</dbReference>
<evidence type="ECO:0000256" key="8">
    <source>
        <dbReference type="ARBA" id="ARBA00022840"/>
    </source>
</evidence>
<accession>A0A1W1VNE7</accession>
<dbReference type="NCBIfam" id="TIGR00573">
    <property type="entry name" value="dnaq"/>
    <property type="match status" value="1"/>
</dbReference>
<evidence type="ECO:0000256" key="5">
    <source>
        <dbReference type="ARBA" id="ARBA00022801"/>
    </source>
</evidence>
<comment type="catalytic activity">
    <reaction evidence="13">
        <text>ATP + H2O = ADP + phosphate + H(+)</text>
        <dbReference type="Rhea" id="RHEA:13065"/>
        <dbReference type="ChEBI" id="CHEBI:15377"/>
        <dbReference type="ChEBI" id="CHEBI:15378"/>
        <dbReference type="ChEBI" id="CHEBI:30616"/>
        <dbReference type="ChEBI" id="CHEBI:43474"/>
        <dbReference type="ChEBI" id="CHEBI:456216"/>
        <dbReference type="EC" id="5.6.2.3"/>
    </reaction>
</comment>
<evidence type="ECO:0000313" key="19">
    <source>
        <dbReference type="Proteomes" id="UP000192731"/>
    </source>
</evidence>
<keyword evidence="9" id="KW-0408">Iron</keyword>
<proteinExistence type="inferred from homology"/>
<comment type="cofactor">
    <cofactor evidence="1">
        <name>[4Fe-4S] cluster</name>
        <dbReference type="ChEBI" id="CHEBI:49883"/>
    </cofactor>
</comment>
<dbReference type="InterPro" id="IPR036397">
    <property type="entry name" value="RNaseH_sf"/>
</dbReference>
<dbReference type="InterPro" id="IPR027417">
    <property type="entry name" value="P-loop_NTPase"/>
</dbReference>
<keyword evidence="11" id="KW-0238">DNA-binding</keyword>
<dbReference type="GO" id="GO:0046872">
    <property type="term" value="F:metal ion binding"/>
    <property type="evidence" value="ECO:0007669"/>
    <property type="project" value="UniProtKB-KW"/>
</dbReference>
<dbReference type="OrthoDB" id="9803913at2"/>
<dbReference type="InterPro" id="IPR011545">
    <property type="entry name" value="DEAD/DEAH_box_helicase_dom"/>
</dbReference>
<keyword evidence="2 14" id="KW-0540">Nuclease</keyword>
<feature type="domain" description="Helicase ATP-binding" evidence="16">
    <location>
        <begin position="256"/>
        <end position="514"/>
    </location>
</feature>
<keyword evidence="4 14" id="KW-0547">Nucleotide-binding</keyword>
<evidence type="ECO:0000256" key="6">
    <source>
        <dbReference type="ARBA" id="ARBA00022806"/>
    </source>
</evidence>